<evidence type="ECO:0000256" key="4">
    <source>
        <dbReference type="ARBA" id="ARBA00022723"/>
    </source>
</evidence>
<gene>
    <name evidence="7" type="primary">ispB_2</name>
    <name evidence="7" type="ORF">BTM25_47380</name>
</gene>
<dbReference type="EMBL" id="MTBP01000003">
    <property type="protein sequence ID" value="POM23583.1"/>
    <property type="molecule type" value="Genomic_DNA"/>
</dbReference>
<evidence type="ECO:0000256" key="3">
    <source>
        <dbReference type="ARBA" id="ARBA00022679"/>
    </source>
</evidence>
<accession>A0A2P4UEV2</accession>
<evidence type="ECO:0000256" key="5">
    <source>
        <dbReference type="ARBA" id="ARBA00022842"/>
    </source>
</evidence>
<dbReference type="AlphaFoldDB" id="A0A2P4UEV2"/>
<dbReference type="EC" id="2.5.1.90" evidence="7"/>
<protein>
    <submittedName>
        <fullName evidence="7">Octaprenyl-diphosphate synthase</fullName>
        <ecNumber evidence="7">2.5.1.90</ecNumber>
    </submittedName>
</protein>
<evidence type="ECO:0000256" key="6">
    <source>
        <dbReference type="RuleBase" id="RU004466"/>
    </source>
</evidence>
<dbReference type="GO" id="GO:0008299">
    <property type="term" value="P:isoprenoid biosynthetic process"/>
    <property type="evidence" value="ECO:0007669"/>
    <property type="project" value="InterPro"/>
</dbReference>
<dbReference type="GO" id="GO:0106350">
    <property type="term" value="F:all-trans-octaprenyl-diphosphate synthase activity"/>
    <property type="evidence" value="ECO:0007669"/>
    <property type="project" value="UniProtKB-EC"/>
</dbReference>
<dbReference type="SUPFAM" id="SSF48576">
    <property type="entry name" value="Terpenoid synthases"/>
    <property type="match status" value="1"/>
</dbReference>
<evidence type="ECO:0000313" key="7">
    <source>
        <dbReference type="EMBL" id="POM23583.1"/>
    </source>
</evidence>
<keyword evidence="3 6" id="KW-0808">Transferase</keyword>
<dbReference type="Pfam" id="PF00348">
    <property type="entry name" value="polyprenyl_synt"/>
    <property type="match status" value="1"/>
</dbReference>
<dbReference type="InterPro" id="IPR008949">
    <property type="entry name" value="Isoprenoid_synthase_dom_sf"/>
</dbReference>
<dbReference type="InterPro" id="IPR000092">
    <property type="entry name" value="Polyprenyl_synt"/>
</dbReference>
<reference evidence="7 8" key="1">
    <citation type="journal article" date="2017" name="Chemistry">
        <title>Isolation, Biosynthesis and Chemical Modifications of Rubterolones A-F: Rare Tropolone Alkaloids from Actinomadura sp. 5-2.</title>
        <authorList>
            <person name="Guo H."/>
            <person name="Benndorf R."/>
            <person name="Leichnitz D."/>
            <person name="Klassen J.L."/>
            <person name="Vollmers J."/>
            <person name="Gorls H."/>
            <person name="Steinacker M."/>
            <person name="Weigel C."/>
            <person name="Dahse H.M."/>
            <person name="Kaster A.K."/>
            <person name="de Beer Z.W."/>
            <person name="Poulsen M."/>
            <person name="Beemelmanns C."/>
        </authorList>
    </citation>
    <scope>NUCLEOTIDE SEQUENCE [LARGE SCALE GENOMIC DNA]</scope>
    <source>
        <strain evidence="7 8">5-2</strain>
    </source>
</reference>
<keyword evidence="8" id="KW-1185">Reference proteome</keyword>
<dbReference type="PANTHER" id="PTHR12001">
    <property type="entry name" value="GERANYLGERANYL PYROPHOSPHATE SYNTHASE"/>
    <property type="match status" value="1"/>
</dbReference>
<evidence type="ECO:0000256" key="1">
    <source>
        <dbReference type="ARBA" id="ARBA00001946"/>
    </source>
</evidence>
<evidence type="ECO:0000256" key="2">
    <source>
        <dbReference type="ARBA" id="ARBA00006706"/>
    </source>
</evidence>
<comment type="caution">
    <text evidence="7">The sequence shown here is derived from an EMBL/GenBank/DDBJ whole genome shotgun (WGS) entry which is preliminary data.</text>
</comment>
<sequence length="368" mass="39922">MQHIVDRIRQHELRFLSCARNYLEAACADRTIPYEGAYVPHSLQLIADLTLRGGKRVRMALAYEAARLAGAEYDSTEANTAALGIELLDTAQLIQDDIVDNSDGRRGGWSVPYALRHLAPHPSAQGLSAVVNDLGLVLALQAVSAAGLPDAQSNAMTGVLVDATKAVCIGQIMDIEGRQEGHWSEIGIEHMHEDKSARACLLPAVRLGLLAADRADLAFSSSVHRYGIALGVAYQVGNDYADMFSDSEVNRRRAGNDIRAGVPSVAIRELLRQATGDEKRELDLIIGNPNASDDQVDTVRSMMDAHQIRPIVAGEAQRYARAAAQEANTWSSWGQADALTFLRDMPRWALGCFSVPLGPLETDPLFLS</sequence>
<keyword evidence="5" id="KW-0460">Magnesium</keyword>
<name>A0A2P4UEV2_9ACTN</name>
<dbReference type="Gene3D" id="1.10.600.10">
    <property type="entry name" value="Farnesyl Diphosphate Synthase"/>
    <property type="match status" value="1"/>
</dbReference>
<dbReference type="Proteomes" id="UP000242367">
    <property type="component" value="Unassembled WGS sequence"/>
</dbReference>
<proteinExistence type="inferred from homology"/>
<dbReference type="RefSeq" id="WP_103565183.1">
    <property type="nucleotide sequence ID" value="NZ_MTBP01000003.1"/>
</dbReference>
<keyword evidence="4" id="KW-0479">Metal-binding</keyword>
<evidence type="ECO:0000313" key="8">
    <source>
        <dbReference type="Proteomes" id="UP000242367"/>
    </source>
</evidence>
<comment type="similarity">
    <text evidence="2 6">Belongs to the FPP/GGPP synthase family.</text>
</comment>
<dbReference type="GO" id="GO:0046872">
    <property type="term" value="F:metal ion binding"/>
    <property type="evidence" value="ECO:0007669"/>
    <property type="project" value="UniProtKB-KW"/>
</dbReference>
<dbReference type="InterPro" id="IPR033749">
    <property type="entry name" value="Polyprenyl_synt_CS"/>
</dbReference>
<organism evidence="7 8">
    <name type="scientific">Actinomadura rubteroloni</name>
    <dbReference type="NCBI Taxonomy" id="1926885"/>
    <lineage>
        <taxon>Bacteria</taxon>
        <taxon>Bacillati</taxon>
        <taxon>Actinomycetota</taxon>
        <taxon>Actinomycetes</taxon>
        <taxon>Streptosporangiales</taxon>
        <taxon>Thermomonosporaceae</taxon>
        <taxon>Actinomadura</taxon>
    </lineage>
</organism>
<dbReference type="PANTHER" id="PTHR12001:SF85">
    <property type="entry name" value="SHORT CHAIN ISOPRENYL DIPHOSPHATE SYNTHASE"/>
    <property type="match status" value="1"/>
</dbReference>
<dbReference type="PROSITE" id="PS00723">
    <property type="entry name" value="POLYPRENYL_SYNTHASE_1"/>
    <property type="match status" value="1"/>
</dbReference>
<comment type="cofactor">
    <cofactor evidence="1">
        <name>Mg(2+)</name>
        <dbReference type="ChEBI" id="CHEBI:18420"/>
    </cofactor>
</comment>